<dbReference type="EMBL" id="CM037160">
    <property type="protein sequence ID" value="KAH7839560.1"/>
    <property type="molecule type" value="Genomic_DNA"/>
</dbReference>
<protein>
    <submittedName>
        <fullName evidence="1">Uncharacterized protein</fullName>
    </submittedName>
</protein>
<reference evidence="1 2" key="1">
    <citation type="journal article" date="2021" name="Hortic Res">
        <title>High-quality reference genome and annotation aids understanding of berry development for evergreen blueberry (Vaccinium darrowii).</title>
        <authorList>
            <person name="Yu J."/>
            <person name="Hulse-Kemp A.M."/>
            <person name="Babiker E."/>
            <person name="Staton M."/>
        </authorList>
    </citation>
    <scope>NUCLEOTIDE SEQUENCE [LARGE SCALE GENOMIC DNA]</scope>
    <source>
        <strain evidence="2">cv. NJ 8807/NJ 8810</strain>
        <tissue evidence="1">Young leaf</tissue>
    </source>
</reference>
<name>A0ACB7XFZ5_9ERIC</name>
<sequence length="88" mass="9725">MKLGTKRPRAEGVMEAPITFTDDDLDGVSVPHNDALVITLRIGDYDVEKILVDQGASTEIMYYHTFKKMELPPSSLQKCLVPLVGFSA</sequence>
<proteinExistence type="predicted"/>
<evidence type="ECO:0000313" key="1">
    <source>
        <dbReference type="EMBL" id="KAH7839560.1"/>
    </source>
</evidence>
<comment type="caution">
    <text evidence="1">The sequence shown here is derived from an EMBL/GenBank/DDBJ whole genome shotgun (WGS) entry which is preliminary data.</text>
</comment>
<keyword evidence="2" id="KW-1185">Reference proteome</keyword>
<dbReference type="Proteomes" id="UP000828048">
    <property type="component" value="Chromosome 10"/>
</dbReference>
<gene>
    <name evidence="1" type="ORF">Vadar_005740</name>
</gene>
<organism evidence="1 2">
    <name type="scientific">Vaccinium darrowii</name>
    <dbReference type="NCBI Taxonomy" id="229202"/>
    <lineage>
        <taxon>Eukaryota</taxon>
        <taxon>Viridiplantae</taxon>
        <taxon>Streptophyta</taxon>
        <taxon>Embryophyta</taxon>
        <taxon>Tracheophyta</taxon>
        <taxon>Spermatophyta</taxon>
        <taxon>Magnoliopsida</taxon>
        <taxon>eudicotyledons</taxon>
        <taxon>Gunneridae</taxon>
        <taxon>Pentapetalae</taxon>
        <taxon>asterids</taxon>
        <taxon>Ericales</taxon>
        <taxon>Ericaceae</taxon>
        <taxon>Vaccinioideae</taxon>
        <taxon>Vaccinieae</taxon>
        <taxon>Vaccinium</taxon>
    </lineage>
</organism>
<accession>A0ACB7XFZ5</accession>
<evidence type="ECO:0000313" key="2">
    <source>
        <dbReference type="Proteomes" id="UP000828048"/>
    </source>
</evidence>